<evidence type="ECO:0000256" key="5">
    <source>
        <dbReference type="ARBA" id="ARBA00023136"/>
    </source>
</evidence>
<dbReference type="EMBL" id="JACBXQ010000002">
    <property type="protein sequence ID" value="MBG9986091.1"/>
    <property type="molecule type" value="Genomic_DNA"/>
</dbReference>
<name>A0ABS0LPL1_9LACT</name>
<organism evidence="8 9">
    <name type="scientific">Facklamia lactis</name>
    <dbReference type="NCBI Taxonomy" id="2749967"/>
    <lineage>
        <taxon>Bacteria</taxon>
        <taxon>Bacillati</taxon>
        <taxon>Bacillota</taxon>
        <taxon>Bacilli</taxon>
        <taxon>Lactobacillales</taxon>
        <taxon>Aerococcaceae</taxon>
        <taxon>Facklamia</taxon>
    </lineage>
</organism>
<dbReference type="InterPro" id="IPR032816">
    <property type="entry name" value="VTT_dom"/>
</dbReference>
<feature type="transmembrane region" description="Helical" evidence="6">
    <location>
        <begin position="141"/>
        <end position="162"/>
    </location>
</feature>
<feature type="domain" description="VTT" evidence="7">
    <location>
        <begin position="72"/>
        <end position="187"/>
    </location>
</feature>
<evidence type="ECO:0000313" key="9">
    <source>
        <dbReference type="Proteomes" id="UP000721415"/>
    </source>
</evidence>
<evidence type="ECO:0000256" key="3">
    <source>
        <dbReference type="ARBA" id="ARBA00022692"/>
    </source>
</evidence>
<evidence type="ECO:0000259" key="7">
    <source>
        <dbReference type="Pfam" id="PF09335"/>
    </source>
</evidence>
<feature type="transmembrane region" description="Helical" evidence="6">
    <location>
        <begin position="12"/>
        <end position="32"/>
    </location>
</feature>
<protein>
    <recommendedName>
        <fullName evidence="6">TVP38/TMEM64 family membrane protein</fullName>
    </recommendedName>
</protein>
<keyword evidence="5 6" id="KW-0472">Membrane</keyword>
<gene>
    <name evidence="8" type="ORF">HZY91_04190</name>
</gene>
<keyword evidence="3 6" id="KW-0812">Transmembrane</keyword>
<keyword evidence="9" id="KW-1185">Reference proteome</keyword>
<sequence>MDENKRKNIQTIMNILNVIGLIITILMVVWGAKAGLFTNPEKMYAYITNLGIWGPLVFIIIQIAQTIVPVMPGSITIPIGILAFGPWWGFILNLIPIYFGSIVNFWIARRFGKPTVRAIVGDKSYYSMINLFERKNIGNRLFTLLMFVPFSPADLLCYGAGFTNMTNKYFTYSLLIGKPVSLAFYAFGTGYFLTWIMHNFA</sequence>
<comment type="similarity">
    <text evidence="6">Belongs to the TVP38/TMEM64 family.</text>
</comment>
<feature type="transmembrane region" description="Helical" evidence="6">
    <location>
        <begin position="87"/>
        <end position="107"/>
    </location>
</feature>
<evidence type="ECO:0000256" key="2">
    <source>
        <dbReference type="ARBA" id="ARBA00022475"/>
    </source>
</evidence>
<proteinExistence type="inferred from homology"/>
<keyword evidence="4 6" id="KW-1133">Transmembrane helix</keyword>
<comment type="caution">
    <text evidence="8">The sequence shown here is derived from an EMBL/GenBank/DDBJ whole genome shotgun (WGS) entry which is preliminary data.</text>
</comment>
<evidence type="ECO:0000256" key="6">
    <source>
        <dbReference type="RuleBase" id="RU366058"/>
    </source>
</evidence>
<feature type="transmembrane region" description="Helical" evidence="6">
    <location>
        <begin position="182"/>
        <end position="200"/>
    </location>
</feature>
<dbReference type="Pfam" id="PF09335">
    <property type="entry name" value="VTT_dom"/>
    <property type="match status" value="1"/>
</dbReference>
<dbReference type="InterPro" id="IPR015414">
    <property type="entry name" value="TMEM64"/>
</dbReference>
<dbReference type="PANTHER" id="PTHR12677">
    <property type="entry name" value="GOLGI APPARATUS MEMBRANE PROTEIN TVP38-RELATED"/>
    <property type="match status" value="1"/>
</dbReference>
<evidence type="ECO:0000256" key="4">
    <source>
        <dbReference type="ARBA" id="ARBA00022989"/>
    </source>
</evidence>
<keyword evidence="2 6" id="KW-1003">Cell membrane</keyword>
<comment type="subcellular location">
    <subcellularLocation>
        <location evidence="1 6">Cell membrane</location>
        <topology evidence="1 6">Multi-pass membrane protein</topology>
    </subcellularLocation>
</comment>
<reference evidence="8 9" key="1">
    <citation type="submission" date="2020-07" db="EMBL/GenBank/DDBJ databases">
        <title>Facklamia lactis sp. nov., isolated from raw milk.</title>
        <authorList>
            <person name="Doll E.V."/>
            <person name="Huptas C."/>
            <person name="Staib L."/>
            <person name="Wenning M."/>
            <person name="Scherer S."/>
        </authorList>
    </citation>
    <scope>NUCLEOTIDE SEQUENCE [LARGE SCALE GENOMIC DNA]</scope>
    <source>
        <strain evidence="8 9">DSM 111018</strain>
    </source>
</reference>
<dbReference type="Proteomes" id="UP000721415">
    <property type="component" value="Unassembled WGS sequence"/>
</dbReference>
<evidence type="ECO:0000256" key="1">
    <source>
        <dbReference type="ARBA" id="ARBA00004651"/>
    </source>
</evidence>
<dbReference type="PANTHER" id="PTHR12677:SF49">
    <property type="entry name" value="TVP38_TMEM64 FAMILY MEMBRANE PROTEIN"/>
    <property type="match status" value="1"/>
</dbReference>
<accession>A0ABS0LPL1</accession>
<feature type="transmembrane region" description="Helical" evidence="6">
    <location>
        <begin position="44"/>
        <end position="67"/>
    </location>
</feature>
<evidence type="ECO:0000313" key="8">
    <source>
        <dbReference type="EMBL" id="MBG9986091.1"/>
    </source>
</evidence>